<proteinExistence type="predicted"/>
<feature type="compositionally biased region" description="Basic and acidic residues" evidence="1">
    <location>
        <begin position="84"/>
        <end position="97"/>
    </location>
</feature>
<feature type="region of interest" description="Disordered" evidence="1">
    <location>
        <begin position="1"/>
        <end position="56"/>
    </location>
</feature>
<dbReference type="OrthoDB" id="5870053at2759"/>
<protein>
    <recommendedName>
        <fullName evidence="6">Tyrosine-protein phosphatase domain-containing protein</fullName>
    </recommendedName>
</protein>
<evidence type="ECO:0000259" key="3">
    <source>
        <dbReference type="PROSITE" id="PS50056"/>
    </source>
</evidence>
<dbReference type="SMART" id="SM00404">
    <property type="entry name" value="PTPc_motif"/>
    <property type="match status" value="1"/>
</dbReference>
<feature type="compositionally biased region" description="Basic residues" evidence="1">
    <location>
        <begin position="71"/>
        <end position="83"/>
    </location>
</feature>
<dbReference type="PROSITE" id="PS50056">
    <property type="entry name" value="TYR_PHOSPHATASE_2"/>
    <property type="match status" value="1"/>
</dbReference>
<dbReference type="GO" id="GO:0004725">
    <property type="term" value="F:protein tyrosine phosphatase activity"/>
    <property type="evidence" value="ECO:0007669"/>
    <property type="project" value="InterPro"/>
</dbReference>
<name>A0A9P1N286_9PELO</name>
<feature type="domain" description="Tyrosine-protein phosphatase" evidence="2">
    <location>
        <begin position="190"/>
        <end position="458"/>
    </location>
</feature>
<evidence type="ECO:0008006" key="6">
    <source>
        <dbReference type="Google" id="ProtNLM"/>
    </source>
</evidence>
<dbReference type="InterPro" id="IPR003595">
    <property type="entry name" value="Tyr_Pase_cat"/>
</dbReference>
<dbReference type="InterPro" id="IPR000387">
    <property type="entry name" value="Tyr_Pase_dom"/>
</dbReference>
<feature type="region of interest" description="Disordered" evidence="1">
    <location>
        <begin position="68"/>
        <end position="145"/>
    </location>
</feature>
<feature type="compositionally biased region" description="Basic and acidic residues" evidence="1">
    <location>
        <begin position="485"/>
        <end position="499"/>
    </location>
</feature>
<dbReference type="PROSITE" id="PS50055">
    <property type="entry name" value="TYR_PHOSPHATASE_PTP"/>
    <property type="match status" value="1"/>
</dbReference>
<evidence type="ECO:0000256" key="1">
    <source>
        <dbReference type="SAM" id="MobiDB-lite"/>
    </source>
</evidence>
<feature type="compositionally biased region" description="Basic residues" evidence="1">
    <location>
        <begin position="111"/>
        <end position="120"/>
    </location>
</feature>
<organism evidence="4 5">
    <name type="scientific">Caenorhabditis angaria</name>
    <dbReference type="NCBI Taxonomy" id="860376"/>
    <lineage>
        <taxon>Eukaryota</taxon>
        <taxon>Metazoa</taxon>
        <taxon>Ecdysozoa</taxon>
        <taxon>Nematoda</taxon>
        <taxon>Chromadorea</taxon>
        <taxon>Rhabditida</taxon>
        <taxon>Rhabditina</taxon>
        <taxon>Rhabditomorpha</taxon>
        <taxon>Rhabditoidea</taxon>
        <taxon>Rhabditidae</taxon>
        <taxon>Peloderinae</taxon>
        <taxon>Caenorhabditis</taxon>
    </lineage>
</organism>
<dbReference type="SUPFAM" id="SSF52799">
    <property type="entry name" value="(Phosphotyrosine protein) phosphatases II"/>
    <property type="match status" value="1"/>
</dbReference>
<dbReference type="Proteomes" id="UP001152747">
    <property type="component" value="Unassembled WGS sequence"/>
</dbReference>
<feature type="domain" description="Tyrosine specific protein phosphatases" evidence="3">
    <location>
        <begin position="374"/>
        <end position="449"/>
    </location>
</feature>
<evidence type="ECO:0000259" key="2">
    <source>
        <dbReference type="PROSITE" id="PS50055"/>
    </source>
</evidence>
<dbReference type="AlphaFoldDB" id="A0A9P1N286"/>
<dbReference type="InterPro" id="IPR029021">
    <property type="entry name" value="Prot-tyrosine_phosphatase-like"/>
</dbReference>
<dbReference type="Gene3D" id="3.90.190.10">
    <property type="entry name" value="Protein tyrosine phosphatase superfamily"/>
    <property type="match status" value="1"/>
</dbReference>
<dbReference type="EMBL" id="CANHGI010000003">
    <property type="protein sequence ID" value="CAI5445136.1"/>
    <property type="molecule type" value="Genomic_DNA"/>
</dbReference>
<dbReference type="Pfam" id="PF00102">
    <property type="entry name" value="Y_phosphatase"/>
    <property type="match status" value="1"/>
</dbReference>
<keyword evidence="5" id="KW-1185">Reference proteome</keyword>
<evidence type="ECO:0000313" key="5">
    <source>
        <dbReference type="Proteomes" id="UP001152747"/>
    </source>
</evidence>
<comment type="caution">
    <text evidence="4">The sequence shown here is derived from an EMBL/GenBank/DDBJ whole genome shotgun (WGS) entry which is preliminary data.</text>
</comment>
<evidence type="ECO:0000313" key="4">
    <source>
        <dbReference type="EMBL" id="CAI5445136.1"/>
    </source>
</evidence>
<dbReference type="PANTHER" id="PTHR23219">
    <property type="entry name" value="TYROSINE-PROTEIN PHOSPHATASE C15H7.3-RELATED"/>
    <property type="match status" value="1"/>
</dbReference>
<dbReference type="PRINTS" id="PR00700">
    <property type="entry name" value="PRTYPHPHTASE"/>
</dbReference>
<gene>
    <name evidence="4" type="ORF">CAMP_LOCUS7773</name>
</gene>
<accession>A0A9P1N286</accession>
<sequence length="508" mass="57439">MNKKSNNKPTASQSQLNLCPIVVADPAQPATRSKMDATQTPLPPPPVQPPTQVQQPVKIKLTARIGQLLRVGKKDKNGKRKAISKQDRPLTTRKSDTKLAPITLAEEKTCKSYRKTKQPNKRSPSASRTQKTENIKPKSCGSQTSLHIHPVSQRELPDKPAEFRPVSVEKLEKSCQNLLEQLGSKSTSLFEDQWEYIDDVDVEDANIQAFLSHIEDYNQAEDVEVLDGNRVKLDKTETKRDDYIHASYVEIKDISRKFVLAQLPLLNSKRLEDFWTMIYQEKLHNIYLICHPEDSAKSIDSDKFSEYFPLTSGHHEHYEQIWVHNRKVESGSLDGDLNDQFIIEVLPNGCAESILVTIHLLNYWPTGDIPLKPKRILNSATNVFGAADAYEGDPIGIISKRGAGRPGTFLAIVCAIQMMKNGQNLDLKELCRSIRKQRPGGIDTYFQFVSIYSTILQFAAQYVNKDMKAGIEKIERVIDLIMKQKGKEDDDGKSKEELKTQSIDKTID</sequence>
<feature type="compositionally biased region" description="Polar residues" evidence="1">
    <location>
        <begin position="7"/>
        <end position="17"/>
    </location>
</feature>
<reference evidence="4" key="1">
    <citation type="submission" date="2022-11" db="EMBL/GenBank/DDBJ databases">
        <authorList>
            <person name="Kikuchi T."/>
        </authorList>
    </citation>
    <scope>NUCLEOTIDE SEQUENCE</scope>
    <source>
        <strain evidence="4">PS1010</strain>
    </source>
</reference>
<dbReference type="PANTHER" id="PTHR23219:SF12">
    <property type="entry name" value="TYROSINE-PROTEIN PHOSPHATASE DOMAIN-CONTAINING PROTEIN-RELATED"/>
    <property type="match status" value="1"/>
</dbReference>
<feature type="region of interest" description="Disordered" evidence="1">
    <location>
        <begin position="485"/>
        <end position="508"/>
    </location>
</feature>
<dbReference type="CDD" id="cd00047">
    <property type="entry name" value="PTPc"/>
    <property type="match status" value="1"/>
</dbReference>
<dbReference type="InterPro" id="IPR000242">
    <property type="entry name" value="PTP_cat"/>
</dbReference>
<dbReference type="SMART" id="SM00194">
    <property type="entry name" value="PTPc"/>
    <property type="match status" value="1"/>
</dbReference>